<evidence type="ECO:0000256" key="1">
    <source>
        <dbReference type="ARBA" id="ARBA00022679"/>
    </source>
</evidence>
<proteinExistence type="predicted"/>
<dbReference type="SUPFAM" id="SSF53756">
    <property type="entry name" value="UDP-Glycosyltransferase/glycogen phosphorylase"/>
    <property type="match status" value="1"/>
</dbReference>
<keyword evidence="1" id="KW-0808">Transferase</keyword>
<sequence>MKVLVACDEYSYRFGKDFYLRDFGQILVKRYLMVFDEVRFVVRTREVFALEELKIYKYIVEDPRVEVVPVPFFQGPLQYAKVYFSVKRMMEKVAEGCDLVILRLPSTTAFAVWDSIKSCFPYAIEGVADCYDIYQNSSSLLHKILWYRMHCKMLEASHKAMGISCVTRNYMQKHYSSHRKDRIFSHYSSIEMLAAFRSGNRHYLQKKPWGLIHVSNQVFLYSGKGHREMILILRILRERGVDVTLTFVGGDYFGGIAQLTQYAKSLGVGDLLRFSGFVSTDRLRELLLEADILVYPTRAEGLPRVIIEASALGLPCVTTPVSGNTELIDKDFLVDYSDVRGFADKIEILINDKYLYENQSRINYERSAAYCKDVLDSRRKEFYESLKDAVNNDIVLT</sequence>
<protein>
    <submittedName>
        <fullName evidence="3">Glycosyltransferase family 4 protein</fullName>
    </submittedName>
</protein>
<dbReference type="CDD" id="cd03801">
    <property type="entry name" value="GT4_PimA-like"/>
    <property type="match status" value="1"/>
</dbReference>
<evidence type="ECO:0000313" key="4">
    <source>
        <dbReference type="Proteomes" id="UP000644010"/>
    </source>
</evidence>
<dbReference type="EMBL" id="JACOOI010000037">
    <property type="protein sequence ID" value="MBC5645780.1"/>
    <property type="molecule type" value="Genomic_DNA"/>
</dbReference>
<name>A0ABR7E7P5_9BACT</name>
<reference evidence="3 4" key="1">
    <citation type="submission" date="2020-08" db="EMBL/GenBank/DDBJ databases">
        <title>Genome public.</title>
        <authorList>
            <person name="Liu C."/>
            <person name="Sun Q."/>
        </authorList>
    </citation>
    <scope>NUCLEOTIDE SEQUENCE [LARGE SCALE GENOMIC DNA]</scope>
    <source>
        <strain evidence="3 4">BX2</strain>
    </source>
</reference>
<dbReference type="PANTHER" id="PTHR46401:SF2">
    <property type="entry name" value="GLYCOSYLTRANSFERASE WBBK-RELATED"/>
    <property type="match status" value="1"/>
</dbReference>
<evidence type="ECO:0000259" key="2">
    <source>
        <dbReference type="Pfam" id="PF00534"/>
    </source>
</evidence>
<dbReference type="Gene3D" id="3.40.50.2000">
    <property type="entry name" value="Glycogen Phosphorylase B"/>
    <property type="match status" value="2"/>
</dbReference>
<comment type="caution">
    <text evidence="3">The sequence shown here is derived from an EMBL/GenBank/DDBJ whole genome shotgun (WGS) entry which is preliminary data.</text>
</comment>
<dbReference type="PANTHER" id="PTHR46401">
    <property type="entry name" value="GLYCOSYLTRANSFERASE WBBK-RELATED"/>
    <property type="match status" value="1"/>
</dbReference>
<dbReference type="Pfam" id="PF00534">
    <property type="entry name" value="Glycos_transf_1"/>
    <property type="match status" value="1"/>
</dbReference>
<dbReference type="Proteomes" id="UP000644010">
    <property type="component" value="Unassembled WGS sequence"/>
</dbReference>
<dbReference type="RefSeq" id="WP_186961390.1">
    <property type="nucleotide sequence ID" value="NZ_JACOOI010000037.1"/>
</dbReference>
<evidence type="ECO:0000313" key="3">
    <source>
        <dbReference type="EMBL" id="MBC5645780.1"/>
    </source>
</evidence>
<keyword evidence="4" id="KW-1185">Reference proteome</keyword>
<dbReference type="InterPro" id="IPR001296">
    <property type="entry name" value="Glyco_trans_1"/>
</dbReference>
<accession>A0ABR7E7P5</accession>
<organism evidence="3 4">
    <name type="scientific">Parabacteroides segnis</name>
    <dbReference type="NCBI Taxonomy" id="2763058"/>
    <lineage>
        <taxon>Bacteria</taxon>
        <taxon>Pseudomonadati</taxon>
        <taxon>Bacteroidota</taxon>
        <taxon>Bacteroidia</taxon>
        <taxon>Bacteroidales</taxon>
        <taxon>Tannerellaceae</taxon>
        <taxon>Parabacteroides</taxon>
    </lineage>
</organism>
<feature type="domain" description="Glycosyl transferase family 1" evidence="2">
    <location>
        <begin position="223"/>
        <end position="363"/>
    </location>
</feature>
<gene>
    <name evidence="3" type="ORF">H8S77_23165</name>
</gene>